<dbReference type="Proteomes" id="UP000199184">
    <property type="component" value="Unassembled WGS sequence"/>
</dbReference>
<dbReference type="RefSeq" id="WP_091966372.1">
    <property type="nucleotide sequence ID" value="NZ_FMAI01000034.1"/>
</dbReference>
<dbReference type="SUPFAM" id="SSF50494">
    <property type="entry name" value="Trypsin-like serine proteases"/>
    <property type="match status" value="1"/>
</dbReference>
<dbReference type="EMBL" id="FMAI01000034">
    <property type="protein sequence ID" value="SCB55038.1"/>
    <property type="molecule type" value="Genomic_DNA"/>
</dbReference>
<dbReference type="Pfam" id="PF13365">
    <property type="entry name" value="Trypsin_2"/>
    <property type="match status" value="1"/>
</dbReference>
<gene>
    <name evidence="1" type="ORF">GA0061098_103412</name>
</gene>
<evidence type="ECO:0000313" key="1">
    <source>
        <dbReference type="EMBL" id="SCB55038.1"/>
    </source>
</evidence>
<evidence type="ECO:0000313" key="2">
    <source>
        <dbReference type="Proteomes" id="UP000199184"/>
    </source>
</evidence>
<dbReference type="AlphaFoldDB" id="A0A1C3XRZ7"/>
<protein>
    <submittedName>
        <fullName evidence="1">Trypsin-like peptidase domain-containing protein</fullName>
    </submittedName>
</protein>
<dbReference type="Gene3D" id="2.40.10.120">
    <property type="match status" value="1"/>
</dbReference>
<accession>A0A1C3XRZ7</accession>
<keyword evidence="2" id="KW-1185">Reference proteome</keyword>
<name>A0A1C3XRZ7_9BRAD</name>
<reference evidence="2" key="1">
    <citation type="submission" date="2016-08" db="EMBL/GenBank/DDBJ databases">
        <authorList>
            <person name="Varghese N."/>
            <person name="Submissions Spin"/>
        </authorList>
    </citation>
    <scope>NUCLEOTIDE SEQUENCE [LARGE SCALE GENOMIC DNA]</scope>
    <source>
        <strain evidence="2">ERR11</strain>
    </source>
</reference>
<dbReference type="InterPro" id="IPR009003">
    <property type="entry name" value="Peptidase_S1_PA"/>
</dbReference>
<organism evidence="1 2">
    <name type="scientific">Bradyrhizobium shewense</name>
    <dbReference type="NCBI Taxonomy" id="1761772"/>
    <lineage>
        <taxon>Bacteria</taxon>
        <taxon>Pseudomonadati</taxon>
        <taxon>Pseudomonadota</taxon>
        <taxon>Alphaproteobacteria</taxon>
        <taxon>Hyphomicrobiales</taxon>
        <taxon>Nitrobacteraceae</taxon>
        <taxon>Bradyrhizobium</taxon>
    </lineage>
</organism>
<proteinExistence type="predicted"/>
<sequence>MTRIDRYSLAVVPLEQLFNEESLGIATGFIWSRNGRFYLVTNWHVITCRRFPTGENLHCQGARPNRLRVLFNLGFQQFGKQEHLITIRDDDSCPCWLIHPNRNVDVAVLPLHYDGNDPIFALNPINGSEDPDLFVGIGMDCFVLGYPFGIEPPGYPVWKRGSIASEPDLTRMTGDHMLVDTASRPGMSGAPVIVRTWGYHLFDDGHTEVDEYAHSKLVGIYSGRLAARPMEAQIGMVWGAYLIDEIITGGRRDED</sequence>